<feature type="region of interest" description="Disordered" evidence="2">
    <location>
        <begin position="496"/>
        <end position="517"/>
    </location>
</feature>
<dbReference type="OMA" id="PFQKFAH"/>
<feature type="domain" description="SIN1-type PH" evidence="4">
    <location>
        <begin position="682"/>
        <end position="786"/>
    </location>
</feature>
<feature type="compositionally biased region" description="Polar residues" evidence="2">
    <location>
        <begin position="249"/>
        <end position="258"/>
    </location>
</feature>
<feature type="domain" description="AVO1/Sin1 ubiquitin-like" evidence="5">
    <location>
        <begin position="563"/>
        <end position="625"/>
    </location>
</feature>
<dbReference type="PANTHER" id="PTHR13335:SF1">
    <property type="entry name" value="TARGET OF RAPAMYCIN COMPLEX 2 SUBUNIT MAPKAP1"/>
    <property type="match status" value="1"/>
</dbReference>
<dbReference type="Pfam" id="PF23164">
    <property type="entry name" value="UBL_AVO1"/>
    <property type="match status" value="1"/>
</dbReference>
<dbReference type="GO" id="GO:0005737">
    <property type="term" value="C:cytoplasm"/>
    <property type="evidence" value="ECO:0007669"/>
    <property type="project" value="TreeGrafter"/>
</dbReference>
<dbReference type="AlphaFoldDB" id="U4LMJ7"/>
<name>U4LMJ7_PYROM</name>
<evidence type="ECO:0000256" key="1">
    <source>
        <dbReference type="ARBA" id="ARBA00009407"/>
    </source>
</evidence>
<evidence type="ECO:0000313" key="6">
    <source>
        <dbReference type="EMBL" id="CCX32787.1"/>
    </source>
</evidence>
<dbReference type="eggNOG" id="KOG3739">
    <property type="taxonomic scope" value="Eukaryota"/>
</dbReference>
<dbReference type="OrthoDB" id="241990at2759"/>
<accession>U4LMJ7</accession>
<evidence type="ECO:0000259" key="5">
    <source>
        <dbReference type="Pfam" id="PF23164"/>
    </source>
</evidence>
<dbReference type="GO" id="GO:0005886">
    <property type="term" value="C:plasma membrane"/>
    <property type="evidence" value="ECO:0007669"/>
    <property type="project" value="TreeGrafter"/>
</dbReference>
<dbReference type="STRING" id="1076935.U4LMJ7"/>
<dbReference type="GO" id="GO:0038203">
    <property type="term" value="P:TORC2 signaling"/>
    <property type="evidence" value="ECO:0007669"/>
    <property type="project" value="TreeGrafter"/>
</dbReference>
<feature type="compositionally biased region" description="Acidic residues" evidence="2">
    <location>
        <begin position="130"/>
        <end position="144"/>
    </location>
</feature>
<gene>
    <name evidence="6" type="ORF">PCON_13638</name>
</gene>
<dbReference type="Proteomes" id="UP000018144">
    <property type="component" value="Unassembled WGS sequence"/>
</dbReference>
<dbReference type="InterPro" id="IPR056385">
    <property type="entry name" value="UBL_AVO1/Sin1"/>
</dbReference>
<protein>
    <submittedName>
        <fullName evidence="6">Similar to Stress-activated map kinase-interacting protein 1 acc. no. Q9P7Y9</fullName>
    </submittedName>
</protein>
<evidence type="ECO:0000259" key="3">
    <source>
        <dbReference type="Pfam" id="PF16978"/>
    </source>
</evidence>
<feature type="region of interest" description="Disordered" evidence="2">
    <location>
        <begin position="246"/>
        <end position="282"/>
    </location>
</feature>
<reference evidence="6 7" key="1">
    <citation type="journal article" date="2013" name="PLoS Genet.">
        <title>The genome and development-dependent transcriptomes of Pyronema confluens: a window into fungal evolution.</title>
        <authorList>
            <person name="Traeger S."/>
            <person name="Altegoer F."/>
            <person name="Freitag M."/>
            <person name="Gabaldon T."/>
            <person name="Kempken F."/>
            <person name="Kumar A."/>
            <person name="Marcet-Houben M."/>
            <person name="Poggeler S."/>
            <person name="Stajich J.E."/>
            <person name="Nowrousian M."/>
        </authorList>
    </citation>
    <scope>NUCLEOTIDE SEQUENCE [LARGE SCALE GENOMIC DNA]</scope>
    <source>
        <strain evidence="7">CBS 100304</strain>
        <tissue evidence="6">Vegetative mycelium</tissue>
    </source>
</reference>
<sequence>MSLLQNQDFVIYRIRSKYVQSAKDGVSERLIGVNPTTLNIPAFKNAGWGVGQDIKRNYSPPIPCGPAGEYFASAAGRAFNEEATPGLGGLGGDETSTLLSHFSNDSLETTNAKAPKSNIARRIEMHREEDDSSDMSDESDDEQVGESSDRTGQKIHFDFSKKELPVRPRAGSSPIRNNGPQVLVTSPTSLSKARSRRLRGGSHGDVDYKSVVTSAAADFDSIPGADEELLSSGVLRAGGDLHSDIVSRMRSSPNSSLPRDNGFDSGDESDASSTMSSDFMPTADSNPVVIGNSLSPPIRAIQRTSPAVLNALPPPIRPVSMVQPVSILSLLLRAKANEADSPLDAYRYFSGKGELSPIYLKIYIPFAGGSSPFEFVLSQVSKQGTDDGNRSKETTVADAIGFVLYKYAEDKKEPVMKEDLLDINRWVLRMVDDGEPDDDFPPLERTQPIKSYMAKRAARGGRLAAANRETKLEGEFALCQASEDQYMENCKVTPMDKPTPKAPAQPVPPPTAMSDHAPSLGPSLRQVAIDTAAASAASTSTPRTGPSKILRIHTSTVDDFAQSISICVTTDTYIAEVLDQVCKKKHLDKSKYLLRVTGVSNVVAPLDRTVASLGERAELDLVRRRFVGASEGGLGDRPSSPSTIDSPNAPLIISSSATARTTKKQKILPPGLWAPDMLSSRDYLKFTVWRKAQMSFMSRHERILAIDGEYVHIMPSDQKTLLNAFESQTKTRSIHISAIIGVKTYRKAPSNFKIIVMRQQKETKRYDFEAMNEVQAEEVVQALKRVTNEYRMDRSNAGM</sequence>
<feature type="domain" description="CRIM" evidence="3">
    <location>
        <begin position="326"/>
        <end position="489"/>
    </location>
</feature>
<dbReference type="Gene3D" id="3.10.20.90">
    <property type="entry name" value="Phosphatidylinositol 3-kinase Catalytic Subunit, Chain A, domain 1"/>
    <property type="match status" value="1"/>
</dbReference>
<keyword evidence="6" id="KW-0418">Kinase</keyword>
<feature type="region of interest" description="Disordered" evidence="2">
    <location>
        <begin position="127"/>
        <end position="204"/>
    </location>
</feature>
<proteinExistence type="inferred from homology"/>
<dbReference type="Pfam" id="PF16979">
    <property type="entry name" value="SIN1_PH"/>
    <property type="match status" value="1"/>
</dbReference>
<dbReference type="Gene3D" id="2.30.29.30">
    <property type="entry name" value="Pleckstrin-homology domain (PH domain)/Phosphotyrosine-binding domain (PTB)"/>
    <property type="match status" value="1"/>
</dbReference>
<keyword evidence="6" id="KW-0808">Transferase</keyword>
<feature type="region of interest" description="Disordered" evidence="2">
    <location>
        <begin position="102"/>
        <end position="121"/>
    </location>
</feature>
<feature type="compositionally biased region" description="Polar residues" evidence="2">
    <location>
        <begin position="174"/>
        <end position="192"/>
    </location>
</feature>
<feature type="compositionally biased region" description="Pro residues" evidence="2">
    <location>
        <begin position="500"/>
        <end position="511"/>
    </location>
</feature>
<dbReference type="InterPro" id="IPR031567">
    <property type="entry name" value="CRIM_dom"/>
</dbReference>
<dbReference type="Pfam" id="PF16978">
    <property type="entry name" value="CRIM"/>
    <property type="match status" value="1"/>
</dbReference>
<dbReference type="EMBL" id="HF935907">
    <property type="protein sequence ID" value="CCX32787.1"/>
    <property type="molecule type" value="Genomic_DNA"/>
</dbReference>
<dbReference type="GO" id="GO:0005546">
    <property type="term" value="F:phosphatidylinositol-4,5-bisphosphate binding"/>
    <property type="evidence" value="ECO:0007669"/>
    <property type="project" value="TreeGrafter"/>
</dbReference>
<keyword evidence="7" id="KW-1185">Reference proteome</keyword>
<evidence type="ECO:0000313" key="7">
    <source>
        <dbReference type="Proteomes" id="UP000018144"/>
    </source>
</evidence>
<feature type="compositionally biased region" description="Polar residues" evidence="2">
    <location>
        <begin position="271"/>
        <end position="282"/>
    </location>
</feature>
<comment type="similarity">
    <text evidence="1">Belongs to the SIN1 family.</text>
</comment>
<evidence type="ECO:0000259" key="4">
    <source>
        <dbReference type="Pfam" id="PF16979"/>
    </source>
</evidence>
<organism evidence="6 7">
    <name type="scientific">Pyronema omphalodes (strain CBS 100304)</name>
    <name type="common">Pyronema confluens</name>
    <dbReference type="NCBI Taxonomy" id="1076935"/>
    <lineage>
        <taxon>Eukaryota</taxon>
        <taxon>Fungi</taxon>
        <taxon>Dikarya</taxon>
        <taxon>Ascomycota</taxon>
        <taxon>Pezizomycotina</taxon>
        <taxon>Pezizomycetes</taxon>
        <taxon>Pezizales</taxon>
        <taxon>Pyronemataceae</taxon>
        <taxon>Pyronema</taxon>
    </lineage>
</organism>
<dbReference type="InterPro" id="IPR031313">
    <property type="entry name" value="Sin1_PH_dom"/>
</dbReference>
<dbReference type="PANTHER" id="PTHR13335">
    <property type="entry name" value="TARGET OF RAPAMYCIN COMPLEX 2 SUBUNIT MAPKAP1"/>
    <property type="match status" value="1"/>
</dbReference>
<dbReference type="InterPro" id="IPR008828">
    <property type="entry name" value="Sin1/Avo1"/>
</dbReference>
<dbReference type="InterPro" id="IPR011993">
    <property type="entry name" value="PH-like_dom_sf"/>
</dbReference>
<dbReference type="GO" id="GO:0031932">
    <property type="term" value="C:TORC2 complex"/>
    <property type="evidence" value="ECO:0007669"/>
    <property type="project" value="InterPro"/>
</dbReference>
<feature type="compositionally biased region" description="Polar residues" evidence="2">
    <location>
        <begin position="102"/>
        <end position="112"/>
    </location>
</feature>
<dbReference type="GO" id="GO:0016301">
    <property type="term" value="F:kinase activity"/>
    <property type="evidence" value="ECO:0007669"/>
    <property type="project" value="UniProtKB-KW"/>
</dbReference>
<evidence type="ECO:0000256" key="2">
    <source>
        <dbReference type="SAM" id="MobiDB-lite"/>
    </source>
</evidence>
<feature type="compositionally biased region" description="Basic and acidic residues" evidence="2">
    <location>
        <begin position="147"/>
        <end position="166"/>
    </location>
</feature>